<organism evidence="3 4">
    <name type="scientific">Paramuricea clavata</name>
    <name type="common">Red gorgonian</name>
    <name type="synonym">Violescent sea-whip</name>
    <dbReference type="NCBI Taxonomy" id="317549"/>
    <lineage>
        <taxon>Eukaryota</taxon>
        <taxon>Metazoa</taxon>
        <taxon>Cnidaria</taxon>
        <taxon>Anthozoa</taxon>
        <taxon>Octocorallia</taxon>
        <taxon>Malacalcyonacea</taxon>
        <taxon>Plexauridae</taxon>
        <taxon>Paramuricea</taxon>
    </lineage>
</organism>
<proteinExistence type="predicted"/>
<dbReference type="Gene3D" id="3.80.10.10">
    <property type="entry name" value="Ribonuclease Inhibitor"/>
    <property type="match status" value="3"/>
</dbReference>
<dbReference type="SUPFAM" id="SSF81383">
    <property type="entry name" value="F-box domain"/>
    <property type="match status" value="1"/>
</dbReference>
<evidence type="ECO:0000256" key="2">
    <source>
        <dbReference type="SAM" id="MobiDB-lite"/>
    </source>
</evidence>
<dbReference type="InterPro" id="IPR032675">
    <property type="entry name" value="LRR_dom_sf"/>
</dbReference>
<dbReference type="PANTHER" id="PTHR13318">
    <property type="entry name" value="PARTNER OF PAIRED, ISOFORM B-RELATED"/>
    <property type="match status" value="1"/>
</dbReference>
<feature type="compositionally biased region" description="Polar residues" evidence="2">
    <location>
        <begin position="42"/>
        <end position="52"/>
    </location>
</feature>
<protein>
    <submittedName>
        <fullName evidence="3">F-box LRR-repeat 6-like</fullName>
    </submittedName>
</protein>
<dbReference type="InterPro" id="IPR047922">
    <property type="entry name" value="FBXL6_F-box"/>
</dbReference>
<dbReference type="GO" id="GO:0019005">
    <property type="term" value="C:SCF ubiquitin ligase complex"/>
    <property type="evidence" value="ECO:0007669"/>
    <property type="project" value="InterPro"/>
</dbReference>
<sequence>MTGRGKKSSKKKKFASGVSQHNLLAFGSAEGLPSDDSEDSDYQPSDGEQPSTSKRKRGKKQSSSQPAVKKSTRTEIQPKNTSTSLDWSHRIPNELLHKIFLSAVHNFSAVPFLCRISQVCRKWQAVASDASLWYSVDLSFMANSLKAKDETLNLLRGRNFLKHIQNLNFNGWHKLTSSGLEVIGSHCMELRSIDLSKCGKVTARGVSLIASYCTKLTSINLSYVQTDVTSNMSIKNLLHERGCQLEALYLAGNKSIGTPSLIAVQSCCENLKILDLSCTSITSFHVEKLQAGCPHLIELRLSQLSLLPSTVTANQMDASAGFPDLELLSLASITGGDGTDDRFLQRLLKTSSKLRQLDLRGCEKISHQAFPNLPAVSLEQLFLSRCKISWKDLFKIIKTRWRDSLKELDVSWCNNLDDVALLTLASIPYTIVTTLNLAGTGVGTVGVRSIVDSCPNLTELNLTSCRGVPRGVKQLHGAENIRKLRAQLHSAPEHVELDTL</sequence>
<evidence type="ECO:0000256" key="1">
    <source>
        <dbReference type="ARBA" id="ARBA00022786"/>
    </source>
</evidence>
<dbReference type="CDD" id="cd22119">
    <property type="entry name" value="F-box_FBXL6"/>
    <property type="match status" value="1"/>
</dbReference>
<gene>
    <name evidence="3" type="ORF">PACLA_8A056154</name>
</gene>
<keyword evidence="1" id="KW-0833">Ubl conjugation pathway</keyword>
<dbReference type="Proteomes" id="UP001152795">
    <property type="component" value="Unassembled WGS sequence"/>
</dbReference>
<dbReference type="InterPro" id="IPR036047">
    <property type="entry name" value="F-box-like_dom_sf"/>
</dbReference>
<dbReference type="Pfam" id="PF13516">
    <property type="entry name" value="LRR_6"/>
    <property type="match status" value="3"/>
</dbReference>
<dbReference type="InterPro" id="IPR001611">
    <property type="entry name" value="Leu-rich_rpt"/>
</dbReference>
<dbReference type="InterPro" id="IPR001810">
    <property type="entry name" value="F-box_dom"/>
</dbReference>
<dbReference type="Gene3D" id="1.20.1280.50">
    <property type="match status" value="1"/>
</dbReference>
<dbReference type="InterPro" id="IPR006553">
    <property type="entry name" value="Leu-rich_rpt_Cys-con_subtyp"/>
</dbReference>
<dbReference type="Pfam" id="PF12937">
    <property type="entry name" value="F-box-like"/>
    <property type="match status" value="1"/>
</dbReference>
<dbReference type="SUPFAM" id="SSF52047">
    <property type="entry name" value="RNI-like"/>
    <property type="match status" value="1"/>
</dbReference>
<feature type="compositionally biased region" description="Polar residues" evidence="2">
    <location>
        <begin position="74"/>
        <end position="84"/>
    </location>
</feature>
<dbReference type="SMART" id="SM00367">
    <property type="entry name" value="LRR_CC"/>
    <property type="match status" value="6"/>
</dbReference>
<feature type="region of interest" description="Disordered" evidence="2">
    <location>
        <begin position="25"/>
        <end position="84"/>
    </location>
</feature>
<evidence type="ECO:0000313" key="4">
    <source>
        <dbReference type="Proteomes" id="UP001152795"/>
    </source>
</evidence>
<name>A0A6S7H0B9_PARCT</name>
<dbReference type="EMBL" id="CACRXK020002762">
    <property type="protein sequence ID" value="CAB3995926.1"/>
    <property type="molecule type" value="Genomic_DNA"/>
</dbReference>
<dbReference type="AlphaFoldDB" id="A0A6S7H0B9"/>
<dbReference type="GO" id="GO:0031146">
    <property type="term" value="P:SCF-dependent proteasomal ubiquitin-dependent protein catabolic process"/>
    <property type="evidence" value="ECO:0007669"/>
    <property type="project" value="TreeGrafter"/>
</dbReference>
<dbReference type="PANTHER" id="PTHR13318:SF265">
    <property type="entry name" value="F-BOX DOMAIN-CONTAINING PROTEIN"/>
    <property type="match status" value="1"/>
</dbReference>
<reference evidence="3" key="1">
    <citation type="submission" date="2020-04" db="EMBL/GenBank/DDBJ databases">
        <authorList>
            <person name="Alioto T."/>
            <person name="Alioto T."/>
            <person name="Gomez Garrido J."/>
        </authorList>
    </citation>
    <scope>NUCLEOTIDE SEQUENCE</scope>
    <source>
        <strain evidence="3">A484AB</strain>
    </source>
</reference>
<comment type="caution">
    <text evidence="3">The sequence shown here is derived from an EMBL/GenBank/DDBJ whole genome shotgun (WGS) entry which is preliminary data.</text>
</comment>
<keyword evidence="4" id="KW-1185">Reference proteome</keyword>
<evidence type="ECO:0000313" key="3">
    <source>
        <dbReference type="EMBL" id="CAB3995926.1"/>
    </source>
</evidence>
<accession>A0A6S7H0B9</accession>
<dbReference type="OrthoDB" id="3134645at2759"/>